<sequence length="90" mass="9744">MISSPASAANTFLFLHRVPSCRSRRVGSPLTFPPHFSPSFCGLPSSRLIKQPTSFNHQALPWALSSLFISLCCCSAATCILPRLLGSVPR</sequence>
<reference evidence="1 2" key="1">
    <citation type="submission" date="2016-10" db="EMBL/GenBank/DDBJ databases">
        <title>The genome sequence of Colletotrichum fioriniae PJ7.</title>
        <authorList>
            <person name="Baroncelli R."/>
        </authorList>
    </citation>
    <scope>NUCLEOTIDE SEQUENCE [LARGE SCALE GENOMIC DNA]</scope>
    <source>
        <strain evidence="1">Col 31</strain>
    </source>
</reference>
<keyword evidence="2" id="KW-1185">Reference proteome</keyword>
<organism evidence="1 2">
    <name type="scientific">Colletotrichum melonis</name>
    <dbReference type="NCBI Taxonomy" id="1209925"/>
    <lineage>
        <taxon>Eukaryota</taxon>
        <taxon>Fungi</taxon>
        <taxon>Dikarya</taxon>
        <taxon>Ascomycota</taxon>
        <taxon>Pezizomycotina</taxon>
        <taxon>Sordariomycetes</taxon>
        <taxon>Hypocreomycetidae</taxon>
        <taxon>Glomerellales</taxon>
        <taxon>Glomerellaceae</taxon>
        <taxon>Colletotrichum</taxon>
        <taxon>Colletotrichum acutatum species complex</taxon>
    </lineage>
</organism>
<accession>A0AAI9UG82</accession>
<evidence type="ECO:0000313" key="1">
    <source>
        <dbReference type="EMBL" id="KAK1456422.1"/>
    </source>
</evidence>
<comment type="caution">
    <text evidence="1">The sequence shown here is derived from an EMBL/GenBank/DDBJ whole genome shotgun (WGS) entry which is preliminary data.</text>
</comment>
<gene>
    <name evidence="1" type="ORF">CMEL01_16435</name>
</gene>
<dbReference type="AlphaFoldDB" id="A0AAI9UG82"/>
<name>A0AAI9UG82_9PEZI</name>
<dbReference type="EMBL" id="MLGG01000021">
    <property type="protein sequence ID" value="KAK1456422.1"/>
    <property type="molecule type" value="Genomic_DNA"/>
</dbReference>
<protein>
    <submittedName>
        <fullName evidence="1">Uncharacterized protein</fullName>
    </submittedName>
</protein>
<evidence type="ECO:0000313" key="2">
    <source>
        <dbReference type="Proteomes" id="UP001239795"/>
    </source>
</evidence>
<proteinExistence type="predicted"/>
<dbReference type="Proteomes" id="UP001239795">
    <property type="component" value="Unassembled WGS sequence"/>
</dbReference>